<dbReference type="EMBL" id="CM051407">
    <property type="protein sequence ID" value="KAJ4701846.1"/>
    <property type="molecule type" value="Genomic_DNA"/>
</dbReference>
<gene>
    <name evidence="1" type="ORF">OWV82_025023</name>
</gene>
<protein>
    <submittedName>
        <fullName evidence="1">Cytochrome P450</fullName>
    </submittedName>
</protein>
<comment type="caution">
    <text evidence="1">The sequence shown here is derived from an EMBL/GenBank/DDBJ whole genome shotgun (WGS) entry which is preliminary data.</text>
</comment>
<organism evidence="1 2">
    <name type="scientific">Melia azedarach</name>
    <name type="common">Chinaberry tree</name>
    <dbReference type="NCBI Taxonomy" id="155640"/>
    <lineage>
        <taxon>Eukaryota</taxon>
        <taxon>Viridiplantae</taxon>
        <taxon>Streptophyta</taxon>
        <taxon>Embryophyta</taxon>
        <taxon>Tracheophyta</taxon>
        <taxon>Spermatophyta</taxon>
        <taxon>Magnoliopsida</taxon>
        <taxon>eudicotyledons</taxon>
        <taxon>Gunneridae</taxon>
        <taxon>Pentapetalae</taxon>
        <taxon>rosids</taxon>
        <taxon>malvids</taxon>
        <taxon>Sapindales</taxon>
        <taxon>Meliaceae</taxon>
        <taxon>Melia</taxon>
    </lineage>
</organism>
<sequence>MEVLLSFPTTAITGFLALLLFVYSLVWISRLAQRNSSNRKAVPEPAGARPLIGHLHLLGGPKPAHITLGNVADKYGPIFMIKLGMHRALIVSSWEIVKECFTINDKVFSNRIKALAPEILGYNYAMFGFSPYGPYWRHIRKIATLEVLSNHRLEMVKHVRESEVKKFVKEIYDLWMKHNGISGNCNKVLVEMKGKFNSLTLNVATRVVVGKILVGGNTKEETDENDRCRKAIRKFAELTGTFAIADAVPFLRWLDLDGCEKAMKKTAKEFDQIVEGWLQEHKQKRISGQVSADRERDFMDVMLSVLADAEELPSYDADTIIKATSLGLILGGTDTTTVTLTWALALTLNHPDVLKKAQIELDTYVGRERLVHESDIKNLIYLQAILKETFRLYPATPLSVPHESLEDCTIAGYHVPAGTRLFVNIPKIHTDPNVWENPCEFQPERFLTTHKDIDVRGQNFELIPFGSGRRGCPGISFALQVLQLTLANLLHGFEFATPGNEPVDMSEGAGLTNLKATPLEVLLAPRLPAHLSFFNYVGLFSPMSIEVPTVSRCYTDIKIDPRPGRIIYYQDI</sequence>
<name>A0ACC1WSH7_MELAZ</name>
<evidence type="ECO:0000313" key="1">
    <source>
        <dbReference type="EMBL" id="KAJ4701846.1"/>
    </source>
</evidence>
<proteinExistence type="predicted"/>
<reference evidence="1 2" key="1">
    <citation type="journal article" date="2023" name="Science">
        <title>Complex scaffold remodeling in plant triterpene biosynthesis.</title>
        <authorList>
            <person name="De La Pena R."/>
            <person name="Hodgson H."/>
            <person name="Liu J.C."/>
            <person name="Stephenson M.J."/>
            <person name="Martin A.C."/>
            <person name="Owen C."/>
            <person name="Harkess A."/>
            <person name="Leebens-Mack J."/>
            <person name="Jimenez L.E."/>
            <person name="Osbourn A."/>
            <person name="Sattely E.S."/>
        </authorList>
    </citation>
    <scope>NUCLEOTIDE SEQUENCE [LARGE SCALE GENOMIC DNA]</scope>
    <source>
        <strain evidence="2">cv. JPN11</strain>
        <tissue evidence="1">Leaf</tissue>
    </source>
</reference>
<keyword evidence="2" id="KW-1185">Reference proteome</keyword>
<dbReference type="Proteomes" id="UP001164539">
    <property type="component" value="Chromosome 14"/>
</dbReference>
<evidence type="ECO:0000313" key="2">
    <source>
        <dbReference type="Proteomes" id="UP001164539"/>
    </source>
</evidence>
<accession>A0ACC1WSH7</accession>